<dbReference type="GO" id="GO:0003700">
    <property type="term" value="F:DNA-binding transcription factor activity"/>
    <property type="evidence" value="ECO:0007669"/>
    <property type="project" value="InterPro"/>
</dbReference>
<dbReference type="Pfam" id="PF00072">
    <property type="entry name" value="Response_reg"/>
    <property type="match status" value="1"/>
</dbReference>
<evidence type="ECO:0000313" key="14">
    <source>
        <dbReference type="Proteomes" id="UP000260862"/>
    </source>
</evidence>
<dbReference type="PROSITE" id="PS50109">
    <property type="entry name" value="HIS_KIN"/>
    <property type="match status" value="1"/>
</dbReference>
<dbReference type="InterPro" id="IPR009057">
    <property type="entry name" value="Homeodomain-like_sf"/>
</dbReference>
<dbReference type="Pfam" id="PF02518">
    <property type="entry name" value="HATPase_c"/>
    <property type="match status" value="1"/>
</dbReference>
<dbReference type="SUPFAM" id="SSF47384">
    <property type="entry name" value="Homodimeric domain of signal transducing histidine kinase"/>
    <property type="match status" value="1"/>
</dbReference>
<comment type="catalytic activity">
    <reaction evidence="1">
        <text>ATP + protein L-histidine = ADP + protein N-phospho-L-histidine.</text>
        <dbReference type="EC" id="2.7.13.3"/>
    </reaction>
</comment>
<dbReference type="EC" id="2.7.13.3" evidence="2"/>
<dbReference type="SUPFAM" id="SSF63829">
    <property type="entry name" value="Calcium-dependent phosphotriesterase"/>
    <property type="match status" value="3"/>
</dbReference>
<dbReference type="PANTHER" id="PTHR43547:SF2">
    <property type="entry name" value="HYBRID SIGNAL TRANSDUCTION HISTIDINE KINASE C"/>
    <property type="match status" value="1"/>
</dbReference>
<evidence type="ECO:0000256" key="1">
    <source>
        <dbReference type="ARBA" id="ARBA00000085"/>
    </source>
</evidence>
<dbReference type="InterPro" id="IPR001789">
    <property type="entry name" value="Sig_transdc_resp-reg_receiver"/>
</dbReference>
<sequence length="1399" mass="159324">MKRNSLLLYLLLVFCLCCPNGLLYAVQNSSRFSLASITINDGLPYNFVDDIIKSSDGYLWVATYGGGVARYDGNEFVVFSASTTDKKRLLRSNFVEKLAEDAFHRIWMAGEAGIELLSTDNLQLLPAESLQSVEMAELMKQPVSFLMTAKSGNLWFCSRGQIYKVIFNSTGAVKKVIRISNIPIHERGCVLYEIDGYIWFFHQGKMCRISESVETSQEPQPVSVSLNISSFESVFCIYHCQNNVWIGTSNGLYSYDLTTDTSVHYVHNAQNPSSLSQNYVTSITSTRDDQVIVGTLLGLNVFNASTSDFTRIQASEGMEMHGLSCNFINTLYADDENDIVWVGTEIGGISKMFSSRLSVVNYYHQQNLSGSLSHNPVNSIVEDEYQTLWVGTVEGGLNCRLKGSDSFLHYTTETPASLAHNTVSVLMLGDEDRLYVGTWGGGLGWINRKPSASKRYMPVPLNDPFVSSLAFDPVSHLLWIGTMNNVYVYNPADGSISEPFLNESKEIINQNALGMCITRERELWISSPFGLLRVNLSAYEKGQLKYKKYVYQLDSPDSGHRERITSIFQAKDGTIWLGSNGNGFYKALKKGNDYQFQAYTKNDGLVSNSVRGILEDWYGNIWVSTDNGLSCFNVKEESFRNYSQIDGLISDQFYWNAGALSFDKERLFFGSQKGLTEIHPMIEAEHQRKFPLAFTHCRVFGQEVFPQSGEIAMHESDKSLSIEFSALDYALESQAQYSYRLKGFDDAWVTVPSNRNNATYTNLYPGKYVFQLRYAPDGKHWLAHTEELVIVVRPYFYKTPWFLLSVLFIILFGGYRILRWRYQAMKRQQDLLHQMVEERTSELEEQKKLLSNQTHELSEQNQLLKDQNEKITTQKNQILEMSRKVEELTIDKLAFFTNITHEFRTPLTLIVGPIERALKLSYNPQVIEQLHLVERNSKYLLSLVNQLMDFRKVEEGRIKIATNYGNLREFMAEIVPPFADYAKNRGIDLQLYLHLADPILMFDEDVMRKIMTNLISNALKFTPKGGKVGIYVGVIGKENEKKLFISVRDTGKGIPENDMERIFMQFYQSDNRSLESVSGQSGTGIGLYLCRKLIDMLDGKIYAKNNPVKGASFRILLPALYGETQSQPDSSEIEKEDTVIDVPRNGKMVVLVVEDNKDMRDYIRSILAEYYNVLEAAQGEEALNILHSNNVDFIISDLMMPVMDGMELSRRVKNDFSISHIPFLMLTAKTSDEARLESYKMGADAFLLKPFDENMLLARISNILENRRRFQQKFSIDMNTDSLEVDENSGDKKFLNKAMSVVKENYKNPDFEVSDFIEAVGISKSLLNKKMQSLTGQSAGQFIRNYRLNLARELLLKNKVTRTMNISEIAYEVGFNDPKYFTRCFTKHFNVTPSSLLED</sequence>
<evidence type="ECO:0000256" key="3">
    <source>
        <dbReference type="ARBA" id="ARBA00022553"/>
    </source>
</evidence>
<dbReference type="PROSITE" id="PS50110">
    <property type="entry name" value="RESPONSE_REGULATORY"/>
    <property type="match status" value="1"/>
</dbReference>
<dbReference type="Gene3D" id="1.10.287.130">
    <property type="match status" value="1"/>
</dbReference>
<dbReference type="Gene3D" id="3.30.565.10">
    <property type="entry name" value="Histidine kinase-like ATPase, C-terminal domain"/>
    <property type="match status" value="1"/>
</dbReference>
<dbReference type="PANTHER" id="PTHR43547">
    <property type="entry name" value="TWO-COMPONENT HISTIDINE KINASE"/>
    <property type="match status" value="1"/>
</dbReference>
<feature type="domain" description="Histidine kinase" evidence="11">
    <location>
        <begin position="898"/>
        <end position="1121"/>
    </location>
</feature>
<dbReference type="Pfam" id="PF07495">
    <property type="entry name" value="Y_Y_Y"/>
    <property type="match status" value="1"/>
</dbReference>
<keyword evidence="14" id="KW-1185">Reference proteome</keyword>
<dbReference type="InterPro" id="IPR036097">
    <property type="entry name" value="HisK_dim/P_sf"/>
</dbReference>
<evidence type="ECO:0000256" key="2">
    <source>
        <dbReference type="ARBA" id="ARBA00012438"/>
    </source>
</evidence>
<dbReference type="InterPro" id="IPR005467">
    <property type="entry name" value="His_kinase_dom"/>
</dbReference>
<evidence type="ECO:0000256" key="4">
    <source>
        <dbReference type="ARBA" id="ARBA00022679"/>
    </source>
</evidence>
<evidence type="ECO:0000259" key="12">
    <source>
        <dbReference type="PROSITE" id="PS50110"/>
    </source>
</evidence>
<dbReference type="PROSITE" id="PS01124">
    <property type="entry name" value="HTH_ARAC_FAMILY_2"/>
    <property type="match status" value="1"/>
</dbReference>
<accession>A0A3E4N5E2</accession>
<dbReference type="SMART" id="SM00388">
    <property type="entry name" value="HisKA"/>
    <property type="match status" value="1"/>
</dbReference>
<evidence type="ECO:0000256" key="5">
    <source>
        <dbReference type="ARBA" id="ARBA00022777"/>
    </source>
</evidence>
<dbReference type="FunFam" id="1.10.287.130:FF:000034">
    <property type="entry name" value="Two-component system sensor histidine kinase/response regulator"/>
    <property type="match status" value="1"/>
</dbReference>
<dbReference type="InterPro" id="IPR018060">
    <property type="entry name" value="HTH_AraC"/>
</dbReference>
<dbReference type="RefSeq" id="WP_117671075.1">
    <property type="nucleotide sequence ID" value="NZ_CABOGR010000005.1"/>
</dbReference>
<dbReference type="InterPro" id="IPR013783">
    <property type="entry name" value="Ig-like_fold"/>
</dbReference>
<dbReference type="InterPro" id="IPR003661">
    <property type="entry name" value="HisK_dim/P_dom"/>
</dbReference>
<keyword evidence="5" id="KW-0418">Kinase</keyword>
<dbReference type="InterPro" id="IPR011006">
    <property type="entry name" value="CheY-like_superfamily"/>
</dbReference>
<evidence type="ECO:0000256" key="6">
    <source>
        <dbReference type="ARBA" id="ARBA00023015"/>
    </source>
</evidence>
<evidence type="ECO:0000256" key="9">
    <source>
        <dbReference type="SAM" id="Coils"/>
    </source>
</evidence>
<dbReference type="FunFam" id="3.40.50.2300:FF:000138">
    <property type="entry name" value="Two-component system sensor histidine kinase/response regulator"/>
    <property type="match status" value="1"/>
</dbReference>
<feature type="modified residue" description="4-aspartylphosphate" evidence="8">
    <location>
        <position position="1197"/>
    </location>
</feature>
<dbReference type="Pfam" id="PF00512">
    <property type="entry name" value="HisKA"/>
    <property type="match status" value="1"/>
</dbReference>
<dbReference type="SMART" id="SM00448">
    <property type="entry name" value="REC"/>
    <property type="match status" value="1"/>
</dbReference>
<dbReference type="InterPro" id="IPR011110">
    <property type="entry name" value="Reg_prop"/>
</dbReference>
<evidence type="ECO:0000256" key="7">
    <source>
        <dbReference type="ARBA" id="ARBA00023163"/>
    </source>
</evidence>
<dbReference type="Pfam" id="PF12833">
    <property type="entry name" value="HTH_18"/>
    <property type="match status" value="1"/>
</dbReference>
<feature type="coiled-coil region" evidence="9">
    <location>
        <begin position="833"/>
        <end position="884"/>
    </location>
</feature>
<dbReference type="Gene3D" id="3.40.50.2300">
    <property type="match status" value="1"/>
</dbReference>
<feature type="domain" description="HTH araC/xylS-type" evidence="10">
    <location>
        <begin position="1296"/>
        <end position="1399"/>
    </location>
</feature>
<evidence type="ECO:0000256" key="8">
    <source>
        <dbReference type="PROSITE-ProRule" id="PRU00169"/>
    </source>
</evidence>
<dbReference type="EMBL" id="QSQT01000005">
    <property type="protein sequence ID" value="RGK57372.1"/>
    <property type="molecule type" value="Genomic_DNA"/>
</dbReference>
<proteinExistence type="predicted"/>
<dbReference type="PRINTS" id="PR00344">
    <property type="entry name" value="BCTRLSENSOR"/>
</dbReference>
<dbReference type="InterPro" id="IPR004358">
    <property type="entry name" value="Sig_transdc_His_kin-like_C"/>
</dbReference>
<evidence type="ECO:0000313" key="13">
    <source>
        <dbReference type="EMBL" id="RGK57372.1"/>
    </source>
</evidence>
<gene>
    <name evidence="13" type="ORF">DXD04_03930</name>
</gene>
<name>A0A3E4N5E2_9BACT</name>
<keyword evidence="4" id="KW-0808">Transferase</keyword>
<reference evidence="13 14" key="1">
    <citation type="submission" date="2018-08" db="EMBL/GenBank/DDBJ databases">
        <title>A genome reference for cultivated species of the human gut microbiota.</title>
        <authorList>
            <person name="Zou Y."/>
            <person name="Xue W."/>
            <person name="Luo G."/>
        </authorList>
    </citation>
    <scope>NUCLEOTIDE SEQUENCE [LARGE SCALE GENOMIC DNA]</scope>
    <source>
        <strain evidence="13 14">TF10-3AC</strain>
    </source>
</reference>
<dbReference type="SUPFAM" id="SSF52172">
    <property type="entry name" value="CheY-like"/>
    <property type="match status" value="1"/>
</dbReference>
<dbReference type="SUPFAM" id="SSF46689">
    <property type="entry name" value="Homeodomain-like"/>
    <property type="match status" value="1"/>
</dbReference>
<protein>
    <recommendedName>
        <fullName evidence="2">histidine kinase</fullName>
        <ecNumber evidence="2">2.7.13.3</ecNumber>
    </recommendedName>
</protein>
<dbReference type="Gene3D" id="2.130.10.10">
    <property type="entry name" value="YVTN repeat-like/Quinoprotein amine dehydrogenase"/>
    <property type="match status" value="2"/>
</dbReference>
<dbReference type="Gene3D" id="2.60.40.10">
    <property type="entry name" value="Immunoglobulins"/>
    <property type="match status" value="1"/>
</dbReference>
<organism evidence="13 14">
    <name type="scientific">Phocaeicola plebeius</name>
    <dbReference type="NCBI Taxonomy" id="310297"/>
    <lineage>
        <taxon>Bacteria</taxon>
        <taxon>Pseudomonadati</taxon>
        <taxon>Bacteroidota</taxon>
        <taxon>Bacteroidia</taxon>
        <taxon>Bacteroidales</taxon>
        <taxon>Bacteroidaceae</taxon>
        <taxon>Phocaeicola</taxon>
    </lineage>
</organism>
<dbReference type="SMART" id="SM00342">
    <property type="entry name" value="HTH_ARAC"/>
    <property type="match status" value="1"/>
</dbReference>
<dbReference type="InterPro" id="IPR015943">
    <property type="entry name" value="WD40/YVTN_repeat-like_dom_sf"/>
</dbReference>
<keyword evidence="3 8" id="KW-0597">Phosphoprotein</keyword>
<dbReference type="CDD" id="cd00082">
    <property type="entry name" value="HisKA"/>
    <property type="match status" value="1"/>
</dbReference>
<dbReference type="GO" id="GO:0043565">
    <property type="term" value="F:sequence-specific DNA binding"/>
    <property type="evidence" value="ECO:0007669"/>
    <property type="project" value="InterPro"/>
</dbReference>
<keyword evidence="7" id="KW-0804">Transcription</keyword>
<dbReference type="SMART" id="SM00387">
    <property type="entry name" value="HATPase_c"/>
    <property type="match status" value="1"/>
</dbReference>
<keyword evidence="6" id="KW-0805">Transcription regulation</keyword>
<comment type="caution">
    <text evidence="13">The sequence shown here is derived from an EMBL/GenBank/DDBJ whole genome shotgun (WGS) entry which is preliminary data.</text>
</comment>
<dbReference type="Proteomes" id="UP000260862">
    <property type="component" value="Unassembled WGS sequence"/>
</dbReference>
<dbReference type="Pfam" id="PF07494">
    <property type="entry name" value="Reg_prop"/>
    <property type="match status" value="3"/>
</dbReference>
<evidence type="ECO:0000259" key="11">
    <source>
        <dbReference type="PROSITE" id="PS50109"/>
    </source>
</evidence>
<dbReference type="FunFam" id="3.30.565.10:FF:000006">
    <property type="entry name" value="Sensor histidine kinase WalK"/>
    <property type="match status" value="1"/>
</dbReference>
<dbReference type="SUPFAM" id="SSF55874">
    <property type="entry name" value="ATPase domain of HSP90 chaperone/DNA topoisomerase II/histidine kinase"/>
    <property type="match status" value="1"/>
</dbReference>
<dbReference type="GO" id="GO:0000155">
    <property type="term" value="F:phosphorelay sensor kinase activity"/>
    <property type="evidence" value="ECO:0007669"/>
    <property type="project" value="InterPro"/>
</dbReference>
<keyword evidence="9" id="KW-0175">Coiled coil</keyword>
<dbReference type="InterPro" id="IPR003594">
    <property type="entry name" value="HATPase_dom"/>
</dbReference>
<dbReference type="InterPro" id="IPR011123">
    <property type="entry name" value="Y_Y_Y"/>
</dbReference>
<dbReference type="InterPro" id="IPR036890">
    <property type="entry name" value="HATPase_C_sf"/>
</dbReference>
<dbReference type="CDD" id="cd17574">
    <property type="entry name" value="REC_OmpR"/>
    <property type="match status" value="1"/>
</dbReference>
<dbReference type="Gene3D" id="1.10.10.60">
    <property type="entry name" value="Homeodomain-like"/>
    <property type="match status" value="1"/>
</dbReference>
<feature type="domain" description="Response regulatory" evidence="12">
    <location>
        <begin position="1149"/>
        <end position="1264"/>
    </location>
</feature>
<evidence type="ECO:0000259" key="10">
    <source>
        <dbReference type="PROSITE" id="PS01124"/>
    </source>
</evidence>